<comment type="caution">
    <text evidence="1">The sequence shown here is derived from an EMBL/GenBank/DDBJ whole genome shotgun (WGS) entry which is preliminary data.</text>
</comment>
<protein>
    <submittedName>
        <fullName evidence="1">DUF535 domain-containing protein</fullName>
    </submittedName>
</protein>
<accession>A0A414PZA6</accession>
<reference evidence="1 2" key="1">
    <citation type="submission" date="2018-08" db="EMBL/GenBank/DDBJ databases">
        <title>A genome reference for cultivated species of the human gut microbiota.</title>
        <authorList>
            <person name="Zou Y."/>
            <person name="Xue W."/>
            <person name="Luo G."/>
        </authorList>
    </citation>
    <scope>NUCLEOTIDE SEQUENCE [LARGE SCALE GENOMIC DNA]</scope>
    <source>
        <strain evidence="1 2">AM25-1</strain>
    </source>
</reference>
<gene>
    <name evidence="1" type="ORF">DW663_03595</name>
</gene>
<dbReference type="Proteomes" id="UP000284676">
    <property type="component" value="Unassembled WGS sequence"/>
</dbReference>
<dbReference type="PANTHER" id="PTHR38785">
    <property type="entry name" value="HOMOLOG OF VIRK"/>
    <property type="match status" value="1"/>
</dbReference>
<dbReference type="InterPro" id="IPR007488">
    <property type="entry name" value="DUF535"/>
</dbReference>
<name>A0A414PZA6_FUSMR</name>
<organism evidence="1 2">
    <name type="scientific">Fusobacterium mortiferum</name>
    <dbReference type="NCBI Taxonomy" id="850"/>
    <lineage>
        <taxon>Bacteria</taxon>
        <taxon>Fusobacteriati</taxon>
        <taxon>Fusobacteriota</taxon>
        <taxon>Fusobacteriia</taxon>
        <taxon>Fusobacteriales</taxon>
        <taxon>Fusobacteriaceae</taxon>
        <taxon>Fusobacterium</taxon>
    </lineage>
</organism>
<dbReference type="EMBL" id="QRHL01000003">
    <property type="protein sequence ID" value="RHF73880.1"/>
    <property type="molecule type" value="Genomic_DNA"/>
</dbReference>
<dbReference type="Pfam" id="PF04393">
    <property type="entry name" value="DUF535"/>
    <property type="match status" value="1"/>
</dbReference>
<evidence type="ECO:0000313" key="2">
    <source>
        <dbReference type="Proteomes" id="UP000284676"/>
    </source>
</evidence>
<evidence type="ECO:0000313" key="1">
    <source>
        <dbReference type="EMBL" id="RHF73880.1"/>
    </source>
</evidence>
<dbReference type="GO" id="GO:0006974">
    <property type="term" value="P:DNA damage response"/>
    <property type="evidence" value="ECO:0007669"/>
    <property type="project" value="TreeGrafter"/>
</dbReference>
<proteinExistence type="predicted"/>
<sequence>MLQGVKLYYSVMKNGKGKGEINNFKKGIKYIGRNILMYSYSKEIADFILSHKYLRDEVYRYPSLCSKLHRPYLTNSLINRDKVKAITTSYKILDKRFPERLLDKLYRDGKLELCTFQGKNDSEYKLSLNLYPAYEKEGEFTLVCYNFDDKPLAKLTFGFLEDSIIIGGLQGLEKGEDTNLIKEATKNMYGVFPKRLVLEILYLLFPEYRVLGVSREKHIYFSDHYRKRKEGKVHANYDEFWASLDGEEKDGMWLLPKKLERKNIEEIPSKKRSLYQNRFNLLDSIFERILRNIE</sequence>
<dbReference type="PANTHER" id="PTHR38785:SF1">
    <property type="entry name" value="HOMOLOG OF VIRK"/>
    <property type="match status" value="1"/>
</dbReference>
<dbReference type="AlphaFoldDB" id="A0A414PZA6"/>